<sequence>MPSLYLEELEKVWVDNTMASQTWKKLLGEMRKDWENSITPATVLLSANVGFLAIQSIDNPPGSDQRSVAQLTAYVSALLSLFNYIAVQIIARQHRHYLFESADRAPPFMMHREAKSGLEIMAVTSRLVIAHGSVPPIFDSYAP</sequence>
<comment type="caution">
    <text evidence="1">The sequence shown here is derived from an EMBL/GenBank/DDBJ whole genome shotgun (WGS) entry which is preliminary data.</text>
</comment>
<dbReference type="Proteomes" id="UP000309038">
    <property type="component" value="Unassembled WGS sequence"/>
</dbReference>
<evidence type="ECO:0000313" key="1">
    <source>
        <dbReference type="EMBL" id="THG94046.1"/>
    </source>
</evidence>
<organism evidence="1 2">
    <name type="scientific">Hermanssonia centrifuga</name>
    <dbReference type="NCBI Taxonomy" id="98765"/>
    <lineage>
        <taxon>Eukaryota</taxon>
        <taxon>Fungi</taxon>
        <taxon>Dikarya</taxon>
        <taxon>Basidiomycota</taxon>
        <taxon>Agaricomycotina</taxon>
        <taxon>Agaricomycetes</taxon>
        <taxon>Polyporales</taxon>
        <taxon>Meruliaceae</taxon>
        <taxon>Hermanssonia</taxon>
    </lineage>
</organism>
<evidence type="ECO:0000313" key="2">
    <source>
        <dbReference type="Proteomes" id="UP000309038"/>
    </source>
</evidence>
<accession>A0A4S4K857</accession>
<keyword evidence="2" id="KW-1185">Reference proteome</keyword>
<reference evidence="1 2" key="1">
    <citation type="submission" date="2019-02" db="EMBL/GenBank/DDBJ databases">
        <title>Genome sequencing of the rare red list fungi Phlebia centrifuga.</title>
        <authorList>
            <person name="Buettner E."/>
            <person name="Kellner H."/>
        </authorList>
    </citation>
    <scope>NUCLEOTIDE SEQUENCE [LARGE SCALE GENOMIC DNA]</scope>
    <source>
        <strain evidence="1 2">DSM 108282</strain>
    </source>
</reference>
<dbReference type="AlphaFoldDB" id="A0A4S4K857"/>
<protein>
    <submittedName>
        <fullName evidence="1">Uncharacterized protein</fullName>
    </submittedName>
</protein>
<name>A0A4S4K857_9APHY</name>
<dbReference type="EMBL" id="SGPJ01000514">
    <property type="protein sequence ID" value="THG94046.1"/>
    <property type="molecule type" value="Genomic_DNA"/>
</dbReference>
<proteinExistence type="predicted"/>
<gene>
    <name evidence="1" type="ORF">EW026_g7343</name>
</gene>